<dbReference type="Pfam" id="PF13103">
    <property type="entry name" value="TonB_2"/>
    <property type="match status" value="1"/>
</dbReference>
<keyword evidence="2" id="KW-0472">Membrane</keyword>
<reference evidence="3 4" key="1">
    <citation type="submission" date="2019-08" db="EMBL/GenBank/DDBJ databases">
        <title>Bradymonadales sp. TMQ4.</title>
        <authorList>
            <person name="Liang Q."/>
        </authorList>
    </citation>
    <scope>NUCLEOTIDE SEQUENCE [LARGE SCALE GENOMIC DNA]</scope>
    <source>
        <strain evidence="3 4">TMQ4</strain>
    </source>
</reference>
<name>A0A5C6XKF4_9DELT</name>
<feature type="compositionally biased region" description="Low complexity" evidence="1">
    <location>
        <begin position="87"/>
        <end position="107"/>
    </location>
</feature>
<dbReference type="Proteomes" id="UP000321412">
    <property type="component" value="Unassembled WGS sequence"/>
</dbReference>
<dbReference type="AlphaFoldDB" id="A0A5C6XKF4"/>
<keyword evidence="4" id="KW-1185">Reference proteome</keyword>
<feature type="transmembrane region" description="Helical" evidence="2">
    <location>
        <begin position="20"/>
        <end position="42"/>
    </location>
</feature>
<organism evidence="3 4">
    <name type="scientific">Lujinxingia vulgaris</name>
    <dbReference type="NCBI Taxonomy" id="2600176"/>
    <lineage>
        <taxon>Bacteria</taxon>
        <taxon>Deltaproteobacteria</taxon>
        <taxon>Bradymonadales</taxon>
        <taxon>Lujinxingiaceae</taxon>
        <taxon>Lujinxingia</taxon>
    </lineage>
</organism>
<dbReference type="RefSeq" id="WP_146979857.1">
    <property type="nucleotide sequence ID" value="NZ_VOSM01000001.1"/>
</dbReference>
<keyword evidence="2" id="KW-0812">Transmembrane</keyword>
<evidence type="ECO:0000313" key="4">
    <source>
        <dbReference type="Proteomes" id="UP000321412"/>
    </source>
</evidence>
<evidence type="ECO:0000256" key="1">
    <source>
        <dbReference type="SAM" id="MobiDB-lite"/>
    </source>
</evidence>
<protein>
    <submittedName>
        <fullName evidence="3">TonB C-terminal domain-containing protein</fullName>
    </submittedName>
</protein>
<dbReference type="SUPFAM" id="SSF74653">
    <property type="entry name" value="TolA/TonB C-terminal domain"/>
    <property type="match status" value="1"/>
</dbReference>
<proteinExistence type="predicted"/>
<gene>
    <name evidence="3" type="ORF">FRC98_03270</name>
</gene>
<accession>A0A5C6XKF4</accession>
<dbReference type="Gene3D" id="3.30.1150.10">
    <property type="match status" value="1"/>
</dbReference>
<sequence length="283" mass="31388">MKSIQSHTTRQVQSGGPVEIGAGIALTLALHGLIALSVWWAANLTPEEPEKLEMVFERVELLALGEERPEAALPRMANPEPPPPAPDDSVVVPDPEAAPPEENQVNLEVEREREEQQERERAEEAERREQEERERRRKAALSALSNPDRPYNDDAPEGSADGVVGGTVSDAAMANMMGTYQARLLQELLRAWTVPTTLGDADLAQLAGSVRVFVRLSEGGKIVSHTFRARSGNEQFDASIDRAIRQFHVQYGGRTLPLPDHEDVRREVLREGLLLTRWDSTAR</sequence>
<evidence type="ECO:0000256" key="2">
    <source>
        <dbReference type="SAM" id="Phobius"/>
    </source>
</evidence>
<feature type="compositionally biased region" description="Basic and acidic residues" evidence="1">
    <location>
        <begin position="108"/>
        <end position="134"/>
    </location>
</feature>
<dbReference type="OrthoDB" id="5509855at2"/>
<comment type="caution">
    <text evidence="3">The sequence shown here is derived from an EMBL/GenBank/DDBJ whole genome shotgun (WGS) entry which is preliminary data.</text>
</comment>
<feature type="region of interest" description="Disordered" evidence="1">
    <location>
        <begin position="73"/>
        <end position="160"/>
    </location>
</feature>
<evidence type="ECO:0000313" key="3">
    <source>
        <dbReference type="EMBL" id="TXD39430.1"/>
    </source>
</evidence>
<keyword evidence="2" id="KW-1133">Transmembrane helix</keyword>
<dbReference type="EMBL" id="VOSM01000001">
    <property type="protein sequence ID" value="TXD39430.1"/>
    <property type="molecule type" value="Genomic_DNA"/>
</dbReference>